<organism evidence="12 13">
    <name type="scientific">Pseudomonas putida</name>
    <name type="common">Arthrobacter siderocapsulatus</name>
    <dbReference type="NCBI Taxonomy" id="303"/>
    <lineage>
        <taxon>Bacteria</taxon>
        <taxon>Pseudomonadati</taxon>
        <taxon>Pseudomonadota</taxon>
        <taxon>Gammaproteobacteria</taxon>
        <taxon>Pseudomonadales</taxon>
        <taxon>Pseudomonadaceae</taxon>
        <taxon>Pseudomonas</taxon>
    </lineage>
</organism>
<evidence type="ECO:0000256" key="9">
    <source>
        <dbReference type="ARBA" id="ARBA00022842"/>
    </source>
</evidence>
<comment type="caution">
    <text evidence="12">The sequence shown here is derived from an EMBL/GenBank/DDBJ whole genome shotgun (WGS) entry which is preliminary data.</text>
</comment>
<keyword evidence="6" id="KW-0540">Nuclease</keyword>
<comment type="cofactor">
    <cofactor evidence="3">
        <name>Mg(2+)</name>
        <dbReference type="ChEBI" id="CHEBI:18420"/>
    </cofactor>
</comment>
<dbReference type="PANTHER" id="PTHR15749">
    <property type="entry name" value="FANCONI-ASSOCIATED NUCLEASE 1"/>
    <property type="match status" value="1"/>
</dbReference>
<evidence type="ECO:0000256" key="6">
    <source>
        <dbReference type="ARBA" id="ARBA00022722"/>
    </source>
</evidence>
<sequence length="550" mass="62408">MIAHSVADPFYYLCNFQQVLAWVQLRYADLLDEHEHAFIQQFATLGQASQALLVRMVMRKGVMFRASKLTYLEIGAIEPAAAPLVALGWLDDQPSLGLDHLFQLLRKDEIARCFADVLERPRAAKGELLEQLSALYAEARPLRQWWPEFDEPVYVLHLQALCDRLRLLFFGNLHQDWSEFVLADLGLLRYEQVAFGEDSRALRERADIDLCLALHTCAEQFEAGQPVEQVLALLDGLQPSNPWLERRRARLLFQLGQHCERSGDWAQALNIYPRSNHPQARIRHIRVLERSADHAAALELASVVGAKPANALEVQALARIVPRLQRKLGGPSQRRRAPAAISRLDLCLPVDLSTLGVEQAVQVHLAAEDGPVHYVENTLFNSLFGLLCWEAIFAPVPGAFFHPFQSGPLDLHDAGFQARRAEHFAACLGQLDDERYRHTILANYQAKHGLQSPFVYWELLDATLLQQALDCLPAAHLKRCFERLLEDIQANRAGMPDLIQFWPGQRRYRMIEVKGPGDRLQDNQLRWIAFCTEHGLPVEVCHVQWAQPAA</sequence>
<keyword evidence="10" id="KW-0464">Manganese</keyword>
<comment type="cofactor">
    <cofactor evidence="2">
        <name>Mn(2+)</name>
        <dbReference type="ChEBI" id="CHEBI:29035"/>
    </cofactor>
</comment>
<feature type="domain" description="VRR-NUC" evidence="11">
    <location>
        <begin position="431"/>
        <end position="545"/>
    </location>
</feature>
<reference evidence="12 13" key="1">
    <citation type="submission" date="2018-11" db="EMBL/GenBank/DDBJ databases">
        <title>Genomic analyses of the natural microbiome of Caenorhabditis elegans.</title>
        <authorList>
            <person name="Samuel B."/>
        </authorList>
    </citation>
    <scope>NUCLEOTIDE SEQUENCE [LARGE SCALE GENOMIC DNA]</scope>
    <source>
        <strain evidence="12 13">BIGb0473</strain>
    </source>
</reference>
<dbReference type="Gene3D" id="3.40.1350.10">
    <property type="match status" value="1"/>
</dbReference>
<dbReference type="RefSeq" id="WP_123753107.1">
    <property type="nucleotide sequence ID" value="NZ_RJUR01000014.1"/>
</dbReference>
<keyword evidence="7" id="KW-0479">Metal-binding</keyword>
<proteinExistence type="inferred from homology"/>
<dbReference type="InterPro" id="IPR014883">
    <property type="entry name" value="VRR_NUC"/>
</dbReference>
<dbReference type="Pfam" id="PF21315">
    <property type="entry name" value="FAN1_HTH"/>
    <property type="match status" value="1"/>
</dbReference>
<dbReference type="Pfam" id="PF08774">
    <property type="entry name" value="VRR_NUC"/>
    <property type="match status" value="1"/>
</dbReference>
<comment type="similarity">
    <text evidence="4">Belongs to the FAN1 family.</text>
</comment>
<accession>A0A9X8HJN7</accession>
<protein>
    <recommendedName>
        <fullName evidence="5">phosphodiesterase I</fullName>
        <ecNumber evidence="5">3.1.4.1</ecNumber>
    </recommendedName>
</protein>
<evidence type="ECO:0000256" key="10">
    <source>
        <dbReference type="ARBA" id="ARBA00023211"/>
    </source>
</evidence>
<keyword evidence="8" id="KW-0378">Hydrolase</keyword>
<dbReference type="PANTHER" id="PTHR15749:SF4">
    <property type="entry name" value="FANCONI-ASSOCIATED NUCLEASE 1"/>
    <property type="match status" value="1"/>
</dbReference>
<dbReference type="GO" id="GO:0046872">
    <property type="term" value="F:metal ion binding"/>
    <property type="evidence" value="ECO:0007669"/>
    <property type="project" value="UniProtKB-KW"/>
</dbReference>
<evidence type="ECO:0000256" key="4">
    <source>
        <dbReference type="ARBA" id="ARBA00005533"/>
    </source>
</evidence>
<dbReference type="InterPro" id="IPR033315">
    <property type="entry name" value="Fan1-like"/>
</dbReference>
<keyword evidence="9" id="KW-0460">Magnesium</keyword>
<evidence type="ECO:0000256" key="1">
    <source>
        <dbReference type="ARBA" id="ARBA00000983"/>
    </source>
</evidence>
<evidence type="ECO:0000313" key="12">
    <source>
        <dbReference type="EMBL" id="ROQ48912.1"/>
    </source>
</evidence>
<dbReference type="EMBL" id="RJUR01000014">
    <property type="protein sequence ID" value="ROQ48912.1"/>
    <property type="molecule type" value="Genomic_DNA"/>
</dbReference>
<dbReference type="GO" id="GO:0003676">
    <property type="term" value="F:nucleic acid binding"/>
    <property type="evidence" value="ECO:0007669"/>
    <property type="project" value="InterPro"/>
</dbReference>
<dbReference type="SMART" id="SM00990">
    <property type="entry name" value="VRR_NUC"/>
    <property type="match status" value="1"/>
</dbReference>
<evidence type="ECO:0000259" key="11">
    <source>
        <dbReference type="SMART" id="SM00990"/>
    </source>
</evidence>
<dbReference type="InterPro" id="IPR011856">
    <property type="entry name" value="tRNA_endonuc-like_dom_sf"/>
</dbReference>
<dbReference type="GO" id="GO:0036297">
    <property type="term" value="P:interstrand cross-link repair"/>
    <property type="evidence" value="ECO:0007669"/>
    <property type="project" value="InterPro"/>
</dbReference>
<evidence type="ECO:0000256" key="3">
    <source>
        <dbReference type="ARBA" id="ARBA00001946"/>
    </source>
</evidence>
<dbReference type="GO" id="GO:0004528">
    <property type="term" value="F:phosphodiesterase I activity"/>
    <property type="evidence" value="ECO:0007669"/>
    <property type="project" value="UniProtKB-EC"/>
</dbReference>
<comment type="catalytic activity">
    <reaction evidence="1">
        <text>Hydrolytically removes 5'-nucleotides successively from the 3'-hydroxy termini of 3'-hydroxy-terminated oligonucleotides.</text>
        <dbReference type="EC" id="3.1.4.1"/>
    </reaction>
</comment>
<dbReference type="FunFam" id="3.40.1350.10:FF:000024">
    <property type="entry name" value="Fanconi-associated nuclease"/>
    <property type="match status" value="1"/>
</dbReference>
<dbReference type="Pfam" id="PF18081">
    <property type="entry name" value="FANC_SAP"/>
    <property type="match status" value="1"/>
</dbReference>
<evidence type="ECO:0000256" key="5">
    <source>
        <dbReference type="ARBA" id="ARBA00012029"/>
    </source>
</evidence>
<dbReference type="InterPro" id="IPR040603">
    <property type="entry name" value="FAN1_SAP_bact"/>
</dbReference>
<evidence type="ECO:0000256" key="8">
    <source>
        <dbReference type="ARBA" id="ARBA00022801"/>
    </source>
</evidence>
<dbReference type="EC" id="3.1.4.1" evidence="5"/>
<dbReference type="Proteomes" id="UP000269115">
    <property type="component" value="Unassembled WGS sequence"/>
</dbReference>
<evidence type="ECO:0000313" key="13">
    <source>
        <dbReference type="Proteomes" id="UP000269115"/>
    </source>
</evidence>
<evidence type="ECO:0000256" key="2">
    <source>
        <dbReference type="ARBA" id="ARBA00001936"/>
    </source>
</evidence>
<name>A0A9X8HJN7_PSEPU</name>
<dbReference type="InterPro" id="IPR049125">
    <property type="entry name" value="FAN1-like_WH"/>
</dbReference>
<gene>
    <name evidence="12" type="ORF">EDF85_3215</name>
</gene>
<dbReference type="AlphaFoldDB" id="A0A9X8HJN7"/>
<evidence type="ECO:0000256" key="7">
    <source>
        <dbReference type="ARBA" id="ARBA00022723"/>
    </source>
</evidence>